<dbReference type="GO" id="GO:0003700">
    <property type="term" value="F:DNA-binding transcription factor activity"/>
    <property type="evidence" value="ECO:0007669"/>
    <property type="project" value="InterPro"/>
</dbReference>
<dbReference type="Gene3D" id="1.10.10.10">
    <property type="entry name" value="Winged helix-like DNA-binding domain superfamily/Winged helix DNA-binding domain"/>
    <property type="match status" value="1"/>
</dbReference>
<dbReference type="AlphaFoldDB" id="A0A401YEN4"/>
<dbReference type="Pfam" id="PF12840">
    <property type="entry name" value="HTH_20"/>
    <property type="match status" value="1"/>
</dbReference>
<dbReference type="Gene3D" id="6.10.140.2180">
    <property type="match status" value="1"/>
</dbReference>
<dbReference type="RefSeq" id="WP_126635343.1">
    <property type="nucleotide sequence ID" value="NZ_BIFH01000013.1"/>
</dbReference>
<name>A0A401YEN4_9ACTN</name>
<sequence length="183" mass="20258">MDTVDLFLHPVRVRIVHAMYDGSARTTSELCALLPDVSQATVYRHVGLLVGGGVLAIEGEERVRGAVERRYVLRRGKTVIDAETTASMSTEDYRRSFAVSVATLQAEFNAYLDREGADPVRDLVAIRQHALWLSRDELVALIDDVRDVLLARVGNEPSPERVRHLLGLTLFPGETPLPQTPDA</sequence>
<organism evidence="2 3">
    <name type="scientific">Embleya hyalina</name>
    <dbReference type="NCBI Taxonomy" id="516124"/>
    <lineage>
        <taxon>Bacteria</taxon>
        <taxon>Bacillati</taxon>
        <taxon>Actinomycetota</taxon>
        <taxon>Actinomycetes</taxon>
        <taxon>Kitasatosporales</taxon>
        <taxon>Streptomycetaceae</taxon>
        <taxon>Embleya</taxon>
    </lineage>
</organism>
<evidence type="ECO:0000313" key="3">
    <source>
        <dbReference type="Proteomes" id="UP000286931"/>
    </source>
</evidence>
<evidence type="ECO:0000259" key="1">
    <source>
        <dbReference type="SMART" id="SM00418"/>
    </source>
</evidence>
<gene>
    <name evidence="2" type="ORF">EHYA_00705</name>
</gene>
<dbReference type="InterPro" id="IPR036388">
    <property type="entry name" value="WH-like_DNA-bd_sf"/>
</dbReference>
<evidence type="ECO:0000313" key="2">
    <source>
        <dbReference type="EMBL" id="GCD93062.1"/>
    </source>
</evidence>
<protein>
    <submittedName>
        <fullName evidence="2">Transcriptional regulator</fullName>
    </submittedName>
</protein>
<dbReference type="InterPro" id="IPR001845">
    <property type="entry name" value="HTH_ArsR_DNA-bd_dom"/>
</dbReference>
<dbReference type="InterPro" id="IPR036390">
    <property type="entry name" value="WH_DNA-bd_sf"/>
</dbReference>
<dbReference type="EMBL" id="BIFH01000013">
    <property type="protein sequence ID" value="GCD93062.1"/>
    <property type="molecule type" value="Genomic_DNA"/>
</dbReference>
<proteinExistence type="predicted"/>
<feature type="domain" description="HTH arsR-type" evidence="1">
    <location>
        <begin position="6"/>
        <end position="84"/>
    </location>
</feature>
<dbReference type="SUPFAM" id="SSF46785">
    <property type="entry name" value="Winged helix' DNA-binding domain"/>
    <property type="match status" value="1"/>
</dbReference>
<dbReference type="SMART" id="SM00418">
    <property type="entry name" value="HTH_ARSR"/>
    <property type="match status" value="1"/>
</dbReference>
<dbReference type="OrthoDB" id="5949858at2"/>
<reference evidence="2 3" key="1">
    <citation type="submission" date="2018-12" db="EMBL/GenBank/DDBJ databases">
        <title>Draft genome sequence of Embleya hyalina NBRC 13850T.</title>
        <authorList>
            <person name="Komaki H."/>
            <person name="Hosoyama A."/>
            <person name="Kimura A."/>
            <person name="Ichikawa N."/>
            <person name="Tamura T."/>
        </authorList>
    </citation>
    <scope>NUCLEOTIDE SEQUENCE [LARGE SCALE GENOMIC DNA]</scope>
    <source>
        <strain evidence="2 3">NBRC 13850</strain>
    </source>
</reference>
<accession>A0A401YEN4</accession>
<dbReference type="Proteomes" id="UP000286931">
    <property type="component" value="Unassembled WGS sequence"/>
</dbReference>
<keyword evidence="3" id="KW-1185">Reference proteome</keyword>
<comment type="caution">
    <text evidence="2">The sequence shown here is derived from an EMBL/GenBank/DDBJ whole genome shotgun (WGS) entry which is preliminary data.</text>
</comment>